<evidence type="ECO:0000313" key="6">
    <source>
        <dbReference type="Proteomes" id="UP000326678"/>
    </source>
</evidence>
<dbReference type="AlphaFoldDB" id="A0A5P8WBM3"/>
<dbReference type="InterPro" id="IPR011991">
    <property type="entry name" value="ArsR-like_HTH"/>
</dbReference>
<dbReference type="InterPro" id="IPR051081">
    <property type="entry name" value="HTH_MetalResp_TranReg"/>
</dbReference>
<dbReference type="CDD" id="cd00090">
    <property type="entry name" value="HTH_ARSR"/>
    <property type="match status" value="1"/>
</dbReference>
<protein>
    <submittedName>
        <fullName evidence="5">ArsR family transcriptional regulator</fullName>
    </submittedName>
</protein>
<name>A0A5P8WBM3_9NOSO</name>
<evidence type="ECO:0000259" key="4">
    <source>
        <dbReference type="PROSITE" id="PS50987"/>
    </source>
</evidence>
<dbReference type="PRINTS" id="PR00778">
    <property type="entry name" value="HTHARSR"/>
</dbReference>
<organism evidence="5 6">
    <name type="scientific">Nostoc sphaeroides CCNUC1</name>
    <dbReference type="NCBI Taxonomy" id="2653204"/>
    <lineage>
        <taxon>Bacteria</taxon>
        <taxon>Bacillati</taxon>
        <taxon>Cyanobacteriota</taxon>
        <taxon>Cyanophyceae</taxon>
        <taxon>Nostocales</taxon>
        <taxon>Nostocaceae</taxon>
        <taxon>Nostoc</taxon>
    </lineage>
</organism>
<sequence>MEIAFNPGELEALASRFKILAEPTRLQILAALCNQERSVQEICDRTGLLQGNVSKHLRLMKDAGVVACRREGVWRYYRVIDTELLALCSYRQQLRNHLKE</sequence>
<dbReference type="Pfam" id="PF01022">
    <property type="entry name" value="HTH_5"/>
    <property type="match status" value="1"/>
</dbReference>
<keyword evidence="2" id="KW-0238">DNA-binding</keyword>
<gene>
    <name evidence="5" type="ORF">GXM_07689</name>
</gene>
<proteinExistence type="predicted"/>
<keyword evidence="6" id="KW-1185">Reference proteome</keyword>
<dbReference type="KEGG" id="nsh:GXM_07689"/>
<dbReference type="InterPro" id="IPR036388">
    <property type="entry name" value="WH-like_DNA-bd_sf"/>
</dbReference>
<evidence type="ECO:0000256" key="2">
    <source>
        <dbReference type="ARBA" id="ARBA00023125"/>
    </source>
</evidence>
<dbReference type="SUPFAM" id="SSF46785">
    <property type="entry name" value="Winged helix' DNA-binding domain"/>
    <property type="match status" value="1"/>
</dbReference>
<dbReference type="InterPro" id="IPR001845">
    <property type="entry name" value="HTH_ArsR_DNA-bd_dom"/>
</dbReference>
<keyword evidence="1" id="KW-0805">Transcription regulation</keyword>
<dbReference type="PANTHER" id="PTHR33154">
    <property type="entry name" value="TRANSCRIPTIONAL REGULATOR, ARSR FAMILY"/>
    <property type="match status" value="1"/>
</dbReference>
<dbReference type="Gene3D" id="1.10.10.10">
    <property type="entry name" value="Winged helix-like DNA-binding domain superfamily/Winged helix DNA-binding domain"/>
    <property type="match status" value="1"/>
</dbReference>
<dbReference type="RefSeq" id="WP_152591296.1">
    <property type="nucleotide sequence ID" value="NZ_CP045227.1"/>
</dbReference>
<dbReference type="NCBIfam" id="NF033788">
    <property type="entry name" value="HTH_metalloreg"/>
    <property type="match status" value="1"/>
</dbReference>
<dbReference type="InterPro" id="IPR036390">
    <property type="entry name" value="WH_DNA-bd_sf"/>
</dbReference>
<evidence type="ECO:0000313" key="5">
    <source>
        <dbReference type="EMBL" id="QFS50195.1"/>
    </source>
</evidence>
<dbReference type="SMART" id="SM00418">
    <property type="entry name" value="HTH_ARSR"/>
    <property type="match status" value="1"/>
</dbReference>
<dbReference type="PROSITE" id="PS50987">
    <property type="entry name" value="HTH_ARSR_2"/>
    <property type="match status" value="1"/>
</dbReference>
<reference evidence="5 6" key="1">
    <citation type="submission" date="2019-10" db="EMBL/GenBank/DDBJ databases">
        <title>Genomic and transcriptomic insights into the perfect genentic adaptation of a filamentous nitrogen-fixing cyanobacterium to rice fields.</title>
        <authorList>
            <person name="Chen Z."/>
        </authorList>
    </citation>
    <scope>NUCLEOTIDE SEQUENCE [LARGE SCALE GENOMIC DNA]</scope>
    <source>
        <strain evidence="5">CCNUC1</strain>
    </source>
</reference>
<dbReference type="PANTHER" id="PTHR33154:SF33">
    <property type="entry name" value="TRANSCRIPTIONAL REPRESSOR SDPR"/>
    <property type="match status" value="1"/>
</dbReference>
<accession>A0A5P8WBM3</accession>
<keyword evidence="3" id="KW-0804">Transcription</keyword>
<dbReference type="EMBL" id="CP045227">
    <property type="protein sequence ID" value="QFS50195.1"/>
    <property type="molecule type" value="Genomic_DNA"/>
</dbReference>
<evidence type="ECO:0000256" key="3">
    <source>
        <dbReference type="ARBA" id="ARBA00023163"/>
    </source>
</evidence>
<dbReference type="GO" id="GO:0003700">
    <property type="term" value="F:DNA-binding transcription factor activity"/>
    <property type="evidence" value="ECO:0007669"/>
    <property type="project" value="InterPro"/>
</dbReference>
<evidence type="ECO:0000256" key="1">
    <source>
        <dbReference type="ARBA" id="ARBA00023015"/>
    </source>
</evidence>
<dbReference type="Proteomes" id="UP000326678">
    <property type="component" value="Chromosome Gxm2"/>
</dbReference>
<feature type="domain" description="HTH arsR-type" evidence="4">
    <location>
        <begin position="5"/>
        <end position="100"/>
    </location>
</feature>
<dbReference type="GO" id="GO:0003677">
    <property type="term" value="F:DNA binding"/>
    <property type="evidence" value="ECO:0007669"/>
    <property type="project" value="UniProtKB-KW"/>
</dbReference>